<proteinExistence type="predicted"/>
<sequence>MSWLGPGGSWDNTAGRLVGRRWQVSKQLLAASQCWNRTLPSHGCDVVLTFPPGTPASTTHWFQDRLRDRVPQLAINVRNHAQSGSVGFYFTADYDRQVF</sequence>
<organism evidence="1 2">
    <name type="scientific">Ixodes persulcatus</name>
    <name type="common">Taiga tick</name>
    <dbReference type="NCBI Taxonomy" id="34615"/>
    <lineage>
        <taxon>Eukaryota</taxon>
        <taxon>Metazoa</taxon>
        <taxon>Ecdysozoa</taxon>
        <taxon>Arthropoda</taxon>
        <taxon>Chelicerata</taxon>
        <taxon>Arachnida</taxon>
        <taxon>Acari</taxon>
        <taxon>Parasitiformes</taxon>
        <taxon>Ixodida</taxon>
        <taxon>Ixodoidea</taxon>
        <taxon>Ixodidae</taxon>
        <taxon>Ixodinae</taxon>
        <taxon>Ixodes</taxon>
    </lineage>
</organism>
<reference evidence="1 2" key="1">
    <citation type="journal article" date="2020" name="Cell">
        <title>Large-Scale Comparative Analyses of Tick Genomes Elucidate Their Genetic Diversity and Vector Capacities.</title>
        <authorList>
            <consortium name="Tick Genome and Microbiome Consortium (TIGMIC)"/>
            <person name="Jia N."/>
            <person name="Wang J."/>
            <person name="Shi W."/>
            <person name="Du L."/>
            <person name="Sun Y."/>
            <person name="Zhan W."/>
            <person name="Jiang J.F."/>
            <person name="Wang Q."/>
            <person name="Zhang B."/>
            <person name="Ji P."/>
            <person name="Bell-Sakyi L."/>
            <person name="Cui X.M."/>
            <person name="Yuan T.T."/>
            <person name="Jiang B.G."/>
            <person name="Yang W.F."/>
            <person name="Lam T.T."/>
            <person name="Chang Q.C."/>
            <person name="Ding S.J."/>
            <person name="Wang X.J."/>
            <person name="Zhu J.G."/>
            <person name="Ruan X.D."/>
            <person name="Zhao L."/>
            <person name="Wei J.T."/>
            <person name="Ye R.Z."/>
            <person name="Que T.C."/>
            <person name="Du C.H."/>
            <person name="Zhou Y.H."/>
            <person name="Cheng J.X."/>
            <person name="Dai P.F."/>
            <person name="Guo W.B."/>
            <person name="Han X.H."/>
            <person name="Huang E.J."/>
            <person name="Li L.F."/>
            <person name="Wei W."/>
            <person name="Gao Y.C."/>
            <person name="Liu J.Z."/>
            <person name="Shao H.Z."/>
            <person name="Wang X."/>
            <person name="Wang C.C."/>
            <person name="Yang T.C."/>
            <person name="Huo Q.B."/>
            <person name="Li W."/>
            <person name="Chen H.Y."/>
            <person name="Chen S.E."/>
            <person name="Zhou L.G."/>
            <person name="Ni X.B."/>
            <person name="Tian J.H."/>
            <person name="Sheng Y."/>
            <person name="Liu T."/>
            <person name="Pan Y.S."/>
            <person name="Xia L.Y."/>
            <person name="Li J."/>
            <person name="Zhao F."/>
            <person name="Cao W.C."/>
        </authorList>
    </citation>
    <scope>NUCLEOTIDE SEQUENCE [LARGE SCALE GENOMIC DNA]</scope>
    <source>
        <strain evidence="1">Iper-2018</strain>
    </source>
</reference>
<keyword evidence="2" id="KW-1185">Reference proteome</keyword>
<evidence type="ECO:0000313" key="1">
    <source>
        <dbReference type="EMBL" id="KAG0423600.1"/>
    </source>
</evidence>
<gene>
    <name evidence="1" type="ORF">HPB47_000639</name>
</gene>
<name>A0AC60PRB1_IXOPE</name>
<accession>A0AC60PRB1</accession>
<protein>
    <submittedName>
        <fullName evidence="1">Uncharacterized protein</fullName>
    </submittedName>
</protein>
<dbReference type="EMBL" id="JABSTQ010010080">
    <property type="protein sequence ID" value="KAG0423600.1"/>
    <property type="molecule type" value="Genomic_DNA"/>
</dbReference>
<dbReference type="Proteomes" id="UP000805193">
    <property type="component" value="Unassembled WGS sequence"/>
</dbReference>
<comment type="caution">
    <text evidence="1">The sequence shown here is derived from an EMBL/GenBank/DDBJ whole genome shotgun (WGS) entry which is preliminary data.</text>
</comment>
<evidence type="ECO:0000313" key="2">
    <source>
        <dbReference type="Proteomes" id="UP000805193"/>
    </source>
</evidence>